<evidence type="ECO:0000256" key="1">
    <source>
        <dbReference type="SAM" id="Phobius"/>
    </source>
</evidence>
<keyword evidence="1" id="KW-0472">Membrane</keyword>
<keyword evidence="1" id="KW-0812">Transmembrane</keyword>
<name>A0A0A8ZU96_ARUDO</name>
<reference evidence="2" key="2">
    <citation type="journal article" date="2015" name="Data Brief">
        <title>Shoot transcriptome of the giant reed, Arundo donax.</title>
        <authorList>
            <person name="Barrero R.A."/>
            <person name="Guerrero F.D."/>
            <person name="Moolhuijzen P."/>
            <person name="Goolsby J.A."/>
            <person name="Tidwell J."/>
            <person name="Bellgard S.E."/>
            <person name="Bellgard M.I."/>
        </authorList>
    </citation>
    <scope>NUCLEOTIDE SEQUENCE</scope>
    <source>
        <tissue evidence="2">Shoot tissue taken approximately 20 cm above the soil surface</tissue>
    </source>
</reference>
<proteinExistence type="predicted"/>
<accession>A0A0A8ZU96</accession>
<sequence>MLQNGSDHNGPTATFSGYCALCHVFFTCIGRKMRVAYQYHPKLTTYNTHTVTKGHRKI</sequence>
<dbReference type="EMBL" id="GBRH01254926">
    <property type="protein sequence ID" value="JAD42969.1"/>
    <property type="molecule type" value="Transcribed_RNA"/>
</dbReference>
<organism evidence="2">
    <name type="scientific">Arundo donax</name>
    <name type="common">Giant reed</name>
    <name type="synonym">Donax arundinaceus</name>
    <dbReference type="NCBI Taxonomy" id="35708"/>
    <lineage>
        <taxon>Eukaryota</taxon>
        <taxon>Viridiplantae</taxon>
        <taxon>Streptophyta</taxon>
        <taxon>Embryophyta</taxon>
        <taxon>Tracheophyta</taxon>
        <taxon>Spermatophyta</taxon>
        <taxon>Magnoliopsida</taxon>
        <taxon>Liliopsida</taxon>
        <taxon>Poales</taxon>
        <taxon>Poaceae</taxon>
        <taxon>PACMAD clade</taxon>
        <taxon>Arundinoideae</taxon>
        <taxon>Arundineae</taxon>
        <taxon>Arundo</taxon>
    </lineage>
</organism>
<protein>
    <submittedName>
        <fullName evidence="2">Uncharacterized protein</fullName>
    </submittedName>
</protein>
<evidence type="ECO:0000313" key="2">
    <source>
        <dbReference type="EMBL" id="JAD42969.1"/>
    </source>
</evidence>
<dbReference type="AlphaFoldDB" id="A0A0A8ZU96"/>
<keyword evidence="1" id="KW-1133">Transmembrane helix</keyword>
<feature type="transmembrane region" description="Helical" evidence="1">
    <location>
        <begin position="12"/>
        <end position="30"/>
    </location>
</feature>
<reference evidence="2" key="1">
    <citation type="submission" date="2014-09" db="EMBL/GenBank/DDBJ databases">
        <authorList>
            <person name="Magalhaes I.L.F."/>
            <person name="Oliveira U."/>
            <person name="Santos F.R."/>
            <person name="Vidigal T.H.D.A."/>
            <person name="Brescovit A.D."/>
            <person name="Santos A.J."/>
        </authorList>
    </citation>
    <scope>NUCLEOTIDE SEQUENCE</scope>
    <source>
        <tissue evidence="2">Shoot tissue taken approximately 20 cm above the soil surface</tissue>
    </source>
</reference>